<evidence type="ECO:0000313" key="2">
    <source>
        <dbReference type="EMBL" id="GAG39470.1"/>
    </source>
</evidence>
<accession>X0X8W0</accession>
<sequence>MVINGTNGTNGTEIAATAQMPRNIERIQYGKETIAKKTKNKKAQQKTCD</sequence>
<feature type="compositionally biased region" description="Polar residues" evidence="1">
    <location>
        <begin position="1"/>
        <end position="12"/>
    </location>
</feature>
<dbReference type="AlphaFoldDB" id="X0X8W0"/>
<reference evidence="2" key="1">
    <citation type="journal article" date="2014" name="Front. Microbiol.">
        <title>High frequency of phylogenetically diverse reductive dehalogenase-homologous genes in deep subseafloor sedimentary metagenomes.</title>
        <authorList>
            <person name="Kawai M."/>
            <person name="Futagami T."/>
            <person name="Toyoda A."/>
            <person name="Takaki Y."/>
            <person name="Nishi S."/>
            <person name="Hori S."/>
            <person name="Arai W."/>
            <person name="Tsubouchi T."/>
            <person name="Morono Y."/>
            <person name="Uchiyama I."/>
            <person name="Ito T."/>
            <person name="Fujiyama A."/>
            <person name="Inagaki F."/>
            <person name="Takami H."/>
        </authorList>
    </citation>
    <scope>NUCLEOTIDE SEQUENCE</scope>
    <source>
        <strain evidence="2">Expedition CK06-06</strain>
    </source>
</reference>
<evidence type="ECO:0000256" key="1">
    <source>
        <dbReference type="SAM" id="MobiDB-lite"/>
    </source>
</evidence>
<feature type="region of interest" description="Disordered" evidence="1">
    <location>
        <begin position="1"/>
        <end position="21"/>
    </location>
</feature>
<dbReference type="EMBL" id="BARS01046061">
    <property type="protein sequence ID" value="GAG39470.1"/>
    <property type="molecule type" value="Genomic_DNA"/>
</dbReference>
<organism evidence="2">
    <name type="scientific">marine sediment metagenome</name>
    <dbReference type="NCBI Taxonomy" id="412755"/>
    <lineage>
        <taxon>unclassified sequences</taxon>
        <taxon>metagenomes</taxon>
        <taxon>ecological metagenomes</taxon>
    </lineage>
</organism>
<comment type="caution">
    <text evidence="2">The sequence shown here is derived from an EMBL/GenBank/DDBJ whole genome shotgun (WGS) entry which is preliminary data.</text>
</comment>
<proteinExistence type="predicted"/>
<gene>
    <name evidence="2" type="ORF">S01H1_69376</name>
</gene>
<protein>
    <submittedName>
        <fullName evidence="2">Uncharacterized protein</fullName>
    </submittedName>
</protein>
<name>X0X8W0_9ZZZZ</name>